<gene>
    <name evidence="1" type="ORF">NQ176_g8015</name>
</gene>
<sequence length="1680" mass="185346">MVKFVPRQRKHRVLARERAAENARHEVDDTNQEIIGAAEKQELADKRARLKAELKEEAGKMSSKKAKRLEKYIDTKLRKDENRELLAKLAARKVDTSLFKSSKSLGQGRETKKQSLSRALREARAGIDDGDELLQERPAVPDVDNSDSDESDVAKPVAPTPKQTEQKSVEAKAGAIQPLAPLGSGLKRPLDVDEDGRPVLQKRQKRGGVKSKVVAPVLPPSDTETGSDEDEWGGISDEGESAEDQEEEDDNEEEDESSEDSEEDDEDDEGDEEDNNGEQRAQRSSMFKAWATQQRNEALGFDPNHSTTSNMVIPKPESFVPRAPEQEPLPMELQPTKNTDRKAFSVTVTRTPEIQEARLKLPVVSEEQKLMEAIHNNNIVVICGATGSGKTTQVPQFLYEAGYGAANSETPGLIGVTQPRRVAAVSMSKRVAEELGDHSSAVAYQIRFEGSVDSKTAIKFMTDGILLREIAQDITLKKYSAIIIDEAHERSVNTDILIGMLSRVIKLRAELAEEDPKLKPLKLIIMSATLRIEDLTMNPNLFPTPPPVLEVEGRQHPVTMHFARKTQFDYVDEAFRKISRGHRKLPPGGFLVFLTGRNEILQLSKLLKTAFGGPKSAEGPKVRIAASEAPLEVEDLDFGDVDDNTHDDLDEIISDGEDDDEEFQIEDEQEAAPLKVQILPLYSLLPTREQMKVFEPAPEGTRQIILATNVAETSLTIPGTRFVFDCGRVKDRNYDRQSGVQSYDIGWISKASANQRAGRAGRTGPGHCYRLYSSAVFERDFQEFADPELLRMPIEGVVLQLKSMNLQNVVNFPFPTPPERHSLASAEKLLEYLSAISSSGQVTQIGQTMSMFPLSPRFARILLVGHLHDCLPYTIALVAGLSAAEVFLPELQAVPALAAKEDGAFRTNADVIAETQQANAHRVFNQVHRNFCFLDDKSDAIKLLQVVGEFAHEPTEAWCESHFVRFKVLKEIQQLRKQITELLRTNIPAFAGLQYKDKLDPPTPKQVSALKQMAAAGLAEPAAIPSLGQGVTVMLDAAADGVTPVIQEEAIKSLVSLHQAIREHSALATFLPGTLSNLAKILHTPARYRSSVLTACLNAVQVVLTRVLGDLRTRSILIKQKEQGAETEEDKNRILGPAWLRATVEQVKKALATMMRLRAHESEDVRNALNTLCITLLDECHESLANCSALLVETAVILDSNEPDSFAVTNLSHITGIYPELLDLVKTTVYNWMSSLPRHMQSADEDVKRIAVHNFAKGIMLLRNLGIESSTMESALSNAICETITSLLQASKTANTGNAAPIQLLETKSMVKAAGKTLYPPVLLSHESQRGLKMEIMSLLQAVSSMPRKGVLIADIMELVGGATGNGQVAAYWLSFELIKASHASSVDEDAFLNLVDAVGGPDDTESAFNELYTFSVEILDSHSDASTVDWRMEAIALEVVAYAAQRSGESFRPELIDVLFPIATFLGSDNHRLQQHAVATLNLVASASQYDSVSELIVSNVDYMVNSVALRLNTLDISPASTQVLTMMIRLAGPRLIPFLDDVVESIFAALDNYHGYPAFVESLFDVLKEIVDQGTKAEGGRLLKDHERKDVHHKKKLGQQEDLSTLATFFDNRNERMKRDEQEAQNMRPLQGFPEEPWGEPEKKPGDGELEDAAAEPRRKPHTVLSDVADAETATIPP</sequence>
<accession>A0ACC1MVU5</accession>
<dbReference type="EMBL" id="JANJQO010001468">
    <property type="protein sequence ID" value="KAJ2970787.1"/>
    <property type="molecule type" value="Genomic_DNA"/>
</dbReference>
<protein>
    <submittedName>
        <fullName evidence="1">Uncharacterized protein</fullName>
    </submittedName>
</protein>
<dbReference type="Proteomes" id="UP001143910">
    <property type="component" value="Unassembled WGS sequence"/>
</dbReference>
<keyword evidence="2" id="KW-1185">Reference proteome</keyword>
<reference evidence="1" key="1">
    <citation type="submission" date="2022-08" db="EMBL/GenBank/DDBJ databases">
        <title>Genome Sequence of Lecanicillium fungicola.</title>
        <authorList>
            <person name="Buettner E."/>
        </authorList>
    </citation>
    <scope>NUCLEOTIDE SEQUENCE</scope>
    <source>
        <strain evidence="1">Babe33</strain>
    </source>
</reference>
<organism evidence="1 2">
    <name type="scientific">Zarea fungicola</name>
    <dbReference type="NCBI Taxonomy" id="93591"/>
    <lineage>
        <taxon>Eukaryota</taxon>
        <taxon>Fungi</taxon>
        <taxon>Dikarya</taxon>
        <taxon>Ascomycota</taxon>
        <taxon>Pezizomycotina</taxon>
        <taxon>Sordariomycetes</taxon>
        <taxon>Hypocreomycetidae</taxon>
        <taxon>Hypocreales</taxon>
        <taxon>Cordycipitaceae</taxon>
        <taxon>Zarea</taxon>
    </lineage>
</organism>
<evidence type="ECO:0000313" key="1">
    <source>
        <dbReference type="EMBL" id="KAJ2970787.1"/>
    </source>
</evidence>
<evidence type="ECO:0000313" key="2">
    <source>
        <dbReference type="Proteomes" id="UP001143910"/>
    </source>
</evidence>
<name>A0ACC1MVU5_9HYPO</name>
<comment type="caution">
    <text evidence="1">The sequence shown here is derived from an EMBL/GenBank/DDBJ whole genome shotgun (WGS) entry which is preliminary data.</text>
</comment>
<proteinExistence type="predicted"/>